<dbReference type="OrthoDB" id="3366823at2759"/>
<dbReference type="GO" id="GO:0005506">
    <property type="term" value="F:iron ion binding"/>
    <property type="evidence" value="ECO:0007669"/>
    <property type="project" value="InterPro"/>
</dbReference>
<dbReference type="Pfam" id="PF00067">
    <property type="entry name" value="p450"/>
    <property type="match status" value="1"/>
</dbReference>
<reference evidence="2 3" key="1">
    <citation type="submission" date="2015-09" db="EMBL/GenBank/DDBJ databases">
        <title>Host preference determinants of Valsa canker pathogens revealed by comparative genomics.</title>
        <authorList>
            <person name="Yin Z."/>
            <person name="Huang L."/>
        </authorList>
    </citation>
    <scope>NUCLEOTIDE SEQUENCE [LARGE SCALE GENOMIC DNA]</scope>
    <source>
        <strain evidence="2 3">YSFL</strain>
    </source>
</reference>
<dbReference type="STRING" id="252740.A0A423VU13"/>
<organism evidence="2 3">
    <name type="scientific">Cytospora chrysosperma</name>
    <name type="common">Cytospora canker fungus</name>
    <name type="synonym">Sphaeria chrysosperma</name>
    <dbReference type="NCBI Taxonomy" id="252740"/>
    <lineage>
        <taxon>Eukaryota</taxon>
        <taxon>Fungi</taxon>
        <taxon>Dikarya</taxon>
        <taxon>Ascomycota</taxon>
        <taxon>Pezizomycotina</taxon>
        <taxon>Sordariomycetes</taxon>
        <taxon>Sordariomycetidae</taxon>
        <taxon>Diaporthales</taxon>
        <taxon>Cytosporaceae</taxon>
        <taxon>Cytospora</taxon>
    </lineage>
</organism>
<dbReference type="GO" id="GO:0004497">
    <property type="term" value="F:monooxygenase activity"/>
    <property type="evidence" value="ECO:0007669"/>
    <property type="project" value="InterPro"/>
</dbReference>
<sequence>MAPNFEEGLDRGGGVSICPGRQFAKHEMLITLGLIVSKFDLELVEWTTMGGSTSDRPGKNDERFAGGGAMPPDRDLKVRWKRIW</sequence>
<dbReference type="Gene3D" id="1.10.630.10">
    <property type="entry name" value="Cytochrome P450"/>
    <property type="match status" value="1"/>
</dbReference>
<dbReference type="InterPro" id="IPR001128">
    <property type="entry name" value="Cyt_P450"/>
</dbReference>
<dbReference type="GO" id="GO:0016705">
    <property type="term" value="F:oxidoreductase activity, acting on paired donors, with incorporation or reduction of molecular oxygen"/>
    <property type="evidence" value="ECO:0007669"/>
    <property type="project" value="InterPro"/>
</dbReference>
<comment type="caution">
    <text evidence="2">The sequence shown here is derived from an EMBL/GenBank/DDBJ whole genome shotgun (WGS) entry which is preliminary data.</text>
</comment>
<dbReference type="GO" id="GO:0020037">
    <property type="term" value="F:heme binding"/>
    <property type="evidence" value="ECO:0007669"/>
    <property type="project" value="InterPro"/>
</dbReference>
<gene>
    <name evidence="2" type="ORF">VSDG_05895</name>
</gene>
<dbReference type="EMBL" id="LJZO01000028">
    <property type="protein sequence ID" value="ROV94494.1"/>
    <property type="molecule type" value="Genomic_DNA"/>
</dbReference>
<evidence type="ECO:0008006" key="4">
    <source>
        <dbReference type="Google" id="ProtNLM"/>
    </source>
</evidence>
<dbReference type="Proteomes" id="UP000284375">
    <property type="component" value="Unassembled WGS sequence"/>
</dbReference>
<evidence type="ECO:0000313" key="2">
    <source>
        <dbReference type="EMBL" id="ROV94494.1"/>
    </source>
</evidence>
<dbReference type="AlphaFoldDB" id="A0A423VU13"/>
<dbReference type="SUPFAM" id="SSF48264">
    <property type="entry name" value="Cytochrome P450"/>
    <property type="match status" value="1"/>
</dbReference>
<dbReference type="InterPro" id="IPR036396">
    <property type="entry name" value="Cyt_P450_sf"/>
</dbReference>
<name>A0A423VU13_CYTCH</name>
<evidence type="ECO:0000256" key="1">
    <source>
        <dbReference type="SAM" id="MobiDB-lite"/>
    </source>
</evidence>
<feature type="region of interest" description="Disordered" evidence="1">
    <location>
        <begin position="50"/>
        <end position="73"/>
    </location>
</feature>
<accession>A0A423VU13</accession>
<proteinExistence type="predicted"/>
<evidence type="ECO:0000313" key="3">
    <source>
        <dbReference type="Proteomes" id="UP000284375"/>
    </source>
</evidence>
<protein>
    <recommendedName>
        <fullName evidence="4">Cytochrome P450</fullName>
    </recommendedName>
</protein>
<keyword evidence="3" id="KW-1185">Reference proteome</keyword>